<keyword evidence="2" id="KW-1185">Reference proteome</keyword>
<evidence type="ECO:0000313" key="1">
    <source>
        <dbReference type="EMBL" id="KZV55964.1"/>
    </source>
</evidence>
<dbReference type="Proteomes" id="UP000250235">
    <property type="component" value="Unassembled WGS sequence"/>
</dbReference>
<reference evidence="1 2" key="1">
    <citation type="journal article" date="2015" name="Proc. Natl. Acad. Sci. U.S.A.">
        <title>The resurrection genome of Boea hygrometrica: A blueprint for survival of dehydration.</title>
        <authorList>
            <person name="Xiao L."/>
            <person name="Yang G."/>
            <person name="Zhang L."/>
            <person name="Yang X."/>
            <person name="Zhao S."/>
            <person name="Ji Z."/>
            <person name="Zhou Q."/>
            <person name="Hu M."/>
            <person name="Wang Y."/>
            <person name="Chen M."/>
            <person name="Xu Y."/>
            <person name="Jin H."/>
            <person name="Xiao X."/>
            <person name="Hu G."/>
            <person name="Bao F."/>
            <person name="Hu Y."/>
            <person name="Wan P."/>
            <person name="Li L."/>
            <person name="Deng X."/>
            <person name="Kuang T."/>
            <person name="Xiang C."/>
            <person name="Zhu J.K."/>
            <person name="Oliver M.J."/>
            <person name="He Y."/>
        </authorList>
    </citation>
    <scope>NUCLEOTIDE SEQUENCE [LARGE SCALE GENOMIC DNA]</scope>
    <source>
        <strain evidence="2">cv. XS01</strain>
    </source>
</reference>
<accession>A0A2Z7DEX2</accession>
<proteinExistence type="predicted"/>
<dbReference type="EMBL" id="KQ988427">
    <property type="protein sequence ID" value="KZV55964.1"/>
    <property type="molecule type" value="Genomic_DNA"/>
</dbReference>
<sequence length="111" mass="12583">MACQGETKDGSIQRECGMAMRGTNGKAGEPHLDSRFFLYTGITFPLHRNEFNATHSCKRKEIHYQSSSWDILRAQSQVNITRKCHHKTCHIVFLSSEIPSSGTPGYYGFEQ</sequence>
<organism evidence="1 2">
    <name type="scientific">Dorcoceras hygrometricum</name>
    <dbReference type="NCBI Taxonomy" id="472368"/>
    <lineage>
        <taxon>Eukaryota</taxon>
        <taxon>Viridiplantae</taxon>
        <taxon>Streptophyta</taxon>
        <taxon>Embryophyta</taxon>
        <taxon>Tracheophyta</taxon>
        <taxon>Spermatophyta</taxon>
        <taxon>Magnoliopsida</taxon>
        <taxon>eudicotyledons</taxon>
        <taxon>Gunneridae</taxon>
        <taxon>Pentapetalae</taxon>
        <taxon>asterids</taxon>
        <taxon>lamiids</taxon>
        <taxon>Lamiales</taxon>
        <taxon>Gesneriaceae</taxon>
        <taxon>Didymocarpoideae</taxon>
        <taxon>Trichosporeae</taxon>
        <taxon>Loxocarpinae</taxon>
        <taxon>Dorcoceras</taxon>
    </lineage>
</organism>
<dbReference type="AlphaFoldDB" id="A0A2Z7DEX2"/>
<protein>
    <submittedName>
        <fullName evidence="1">Uncharacterized protein</fullName>
    </submittedName>
</protein>
<evidence type="ECO:0000313" key="2">
    <source>
        <dbReference type="Proteomes" id="UP000250235"/>
    </source>
</evidence>
<gene>
    <name evidence="1" type="ORF">F511_21583</name>
</gene>
<name>A0A2Z7DEX2_9LAMI</name>